<evidence type="ECO:0000259" key="2">
    <source>
        <dbReference type="Pfam" id="PF00144"/>
    </source>
</evidence>
<organism evidence="3 4">
    <name type="scientific">Mobilicoccus caccae</name>
    <dbReference type="NCBI Taxonomy" id="1859295"/>
    <lineage>
        <taxon>Bacteria</taxon>
        <taxon>Bacillati</taxon>
        <taxon>Actinomycetota</taxon>
        <taxon>Actinomycetes</taxon>
        <taxon>Micrococcales</taxon>
        <taxon>Dermatophilaceae</taxon>
        <taxon>Mobilicoccus</taxon>
    </lineage>
</organism>
<keyword evidence="1" id="KW-1133">Transmembrane helix</keyword>
<dbReference type="SUPFAM" id="SSF56601">
    <property type="entry name" value="beta-lactamase/transpeptidase-like"/>
    <property type="match status" value="1"/>
</dbReference>
<dbReference type="Gene3D" id="3.40.710.10">
    <property type="entry name" value="DD-peptidase/beta-lactamase superfamily"/>
    <property type="match status" value="1"/>
</dbReference>
<dbReference type="PANTHER" id="PTHR46825:SF9">
    <property type="entry name" value="BETA-LACTAMASE-RELATED DOMAIN-CONTAINING PROTEIN"/>
    <property type="match status" value="1"/>
</dbReference>
<dbReference type="InterPro" id="IPR012338">
    <property type="entry name" value="Beta-lactam/transpept-like"/>
</dbReference>
<dbReference type="Proteomes" id="UP001157126">
    <property type="component" value="Unassembled WGS sequence"/>
</dbReference>
<evidence type="ECO:0000256" key="1">
    <source>
        <dbReference type="SAM" id="Phobius"/>
    </source>
</evidence>
<proteinExistence type="predicted"/>
<keyword evidence="1" id="KW-0472">Membrane</keyword>
<dbReference type="InterPro" id="IPR050491">
    <property type="entry name" value="AmpC-like"/>
</dbReference>
<keyword evidence="4" id="KW-1185">Reference proteome</keyword>
<dbReference type="PANTHER" id="PTHR46825">
    <property type="entry name" value="D-ALANYL-D-ALANINE-CARBOXYPEPTIDASE/ENDOPEPTIDASE AMPH"/>
    <property type="match status" value="1"/>
</dbReference>
<dbReference type="Pfam" id="PF00144">
    <property type="entry name" value="Beta-lactamase"/>
    <property type="match status" value="1"/>
</dbReference>
<comment type="caution">
    <text evidence="3">The sequence shown here is derived from an EMBL/GenBank/DDBJ whole genome shotgun (WGS) entry which is preliminary data.</text>
</comment>
<evidence type="ECO:0000313" key="4">
    <source>
        <dbReference type="Proteomes" id="UP001157126"/>
    </source>
</evidence>
<dbReference type="InterPro" id="IPR001466">
    <property type="entry name" value="Beta-lactam-related"/>
</dbReference>
<reference evidence="4" key="1">
    <citation type="journal article" date="2019" name="Int. J. Syst. Evol. Microbiol.">
        <title>The Global Catalogue of Microorganisms (GCM) 10K type strain sequencing project: providing services to taxonomists for standard genome sequencing and annotation.</title>
        <authorList>
            <consortium name="The Broad Institute Genomics Platform"/>
            <consortium name="The Broad Institute Genome Sequencing Center for Infectious Disease"/>
            <person name="Wu L."/>
            <person name="Ma J."/>
        </authorList>
    </citation>
    <scope>NUCLEOTIDE SEQUENCE [LARGE SCALE GENOMIC DNA]</scope>
    <source>
        <strain evidence="4">NBRC 113072</strain>
    </source>
</reference>
<dbReference type="RefSeq" id="WP_284303130.1">
    <property type="nucleotide sequence ID" value="NZ_BSUO01000001.1"/>
</dbReference>
<feature type="transmembrane region" description="Helical" evidence="1">
    <location>
        <begin position="564"/>
        <end position="587"/>
    </location>
</feature>
<protein>
    <recommendedName>
        <fullName evidence="2">Beta-lactamase-related domain-containing protein</fullName>
    </recommendedName>
</protein>
<feature type="transmembrane region" description="Helical" evidence="1">
    <location>
        <begin position="513"/>
        <end position="535"/>
    </location>
</feature>
<accession>A0ABQ6INZ0</accession>
<feature type="transmembrane region" description="Helical" evidence="1">
    <location>
        <begin position="599"/>
        <end position="623"/>
    </location>
</feature>
<keyword evidence="1" id="KW-0812">Transmembrane</keyword>
<sequence>MTVPSTPSRPRPTGVRSRLLVGALVLLALIATLLVPAAGAAHAIGATDRRTPAAVTPTAADVDAWLDGLVPGLIDAHEAAGGVVVSVVAGGKTLAVRGYGAADADHLTREATPLDAERHLVRIGSISKTFTGIAVLQLAEAGRLDLDADVRTYLDFSLDLPRGAVTLRHLLSHTAGFEERLAGLDSATAEGMRSLRDVVATDPPRQIFAPGATPAYSNYSNDLAGYVVERVTGAPFESYVETSILRPLGMSSTTVDQPLPDALAGRLATGFATRGGEPGSFEFIASRPAGAITSGAPDMARYMNALLGHGGDAAISPAMRAQIVGATPTDGVGPLAKAGYVSLSFHHQDVGGRTVLGHGGDTSLFHSQMSIVPEADLGIFVSMTGGAKADLRSEIEKAFLLRYVAPTPSWGPRPDGSADRARAVEGTWRFTRRSESTFLALLTPTVRVRAEANGDLEALGSTWREVEPWVWQDGSGRHGIAARVGQDGTVEALAPDGYFSATPGGLLDKTQELIVLGAAMGVLLIALVTSLVLGLRRWRTRRRDESSTRSTGSSAQSGTRLRRIAAWTPVAALVACASVVVLLWPLIQGDLATPLPIPALWVAQAAFVLTGVGALLGLAHVVLLVRARRLLPALGALLVAVSAVVVVVIATTNGLLLPDATY</sequence>
<dbReference type="EMBL" id="BSUO01000001">
    <property type="protein sequence ID" value="GMA39156.1"/>
    <property type="molecule type" value="Genomic_DNA"/>
</dbReference>
<name>A0ABQ6INZ0_9MICO</name>
<gene>
    <name evidence="3" type="ORF">GCM10025883_12010</name>
</gene>
<feature type="domain" description="Beta-lactamase-related" evidence="2">
    <location>
        <begin position="74"/>
        <end position="388"/>
    </location>
</feature>
<feature type="transmembrane region" description="Helical" evidence="1">
    <location>
        <begin position="630"/>
        <end position="656"/>
    </location>
</feature>
<evidence type="ECO:0000313" key="3">
    <source>
        <dbReference type="EMBL" id="GMA39156.1"/>
    </source>
</evidence>